<dbReference type="PROSITE" id="PS50005">
    <property type="entry name" value="TPR"/>
    <property type="match status" value="1"/>
</dbReference>
<dbReference type="InterPro" id="IPR011990">
    <property type="entry name" value="TPR-like_helical_dom_sf"/>
</dbReference>
<dbReference type="InterPro" id="IPR016032">
    <property type="entry name" value="Sig_transdc_resp-reg_C-effctor"/>
</dbReference>
<dbReference type="Proteomes" id="UP001230156">
    <property type="component" value="Unassembled WGS sequence"/>
</dbReference>
<name>A0ABU0YFP1_9PROT</name>
<sequence>MGTEISSKSAESDAAAKVEVRLFGPPRFVVDGETQSLPDKAFVLLAILAASENKSASRSQIRSILWGDFDREKANANLRQLIARILKIGQKFDLVLLDIRGDVVSINEAACTIDYGAFMSLQRGGTDRQSAANRCEALLALWTGRLLDGFGFDEAAVDEWMEANREEIRDRFVDAARDALEAALDPGSFDAAWRLALKVLDVDRTEEAAYRAMMRICTARGDRGFALRIFSRCKRTLAAELGVPPSAQTMDLAAALRHRDAEALEQSVIQPIARDRETRPAQKSERQIPVVLILPPISVVSDDATRMMALGFVEDLTIGLSRFRRFAVVAAHSGASVAFGSGNLQEAMAVLDVDYAVATSLMPATHGHRFGVRLTNVSNSEVLWATETDFTFATLGGTFERVTGLILRSMVNAIDEAEVRTPIPATEFTAYRNLLEGRRLLHGSDLQSIRRARRMFKEALTLVPNYPAAVVGLARTMTYEWVVRGMIENDLLKESVDLASKAASLDPHDGRALRERGYANLYLRRHDESLQDFAQAMALNPHDADILEGYADSLAHSGDPRQGLNMFNKAIELNPIPPDEYSWALGSIYYQLGDYKAALQALRPVEDSPATARLLAACTAQLGDLELARHYSRVVRSVYPDFQAERIRAIVPNRNPEDTEHFIDGLKRAGLD</sequence>
<dbReference type="SUPFAM" id="SSF46894">
    <property type="entry name" value="C-terminal effector domain of the bipartite response regulators"/>
    <property type="match status" value="1"/>
</dbReference>
<keyword evidence="4" id="KW-1185">Reference proteome</keyword>
<dbReference type="SUPFAM" id="SSF48452">
    <property type="entry name" value="TPR-like"/>
    <property type="match status" value="2"/>
</dbReference>
<dbReference type="InterPro" id="IPR051677">
    <property type="entry name" value="AfsR-DnrI-RedD_regulator"/>
</dbReference>
<dbReference type="EMBL" id="JAUYVI010000001">
    <property type="protein sequence ID" value="MDQ7246542.1"/>
    <property type="molecule type" value="Genomic_DNA"/>
</dbReference>
<dbReference type="Gene3D" id="1.25.40.10">
    <property type="entry name" value="Tetratricopeptide repeat domain"/>
    <property type="match status" value="2"/>
</dbReference>
<reference evidence="4" key="1">
    <citation type="submission" date="2023-08" db="EMBL/GenBank/DDBJ databases">
        <title>Rhodospirillaceae gen. nov., a novel taxon isolated from the Yangtze River Yuezi River estuary sludge.</title>
        <authorList>
            <person name="Ruan L."/>
        </authorList>
    </citation>
    <scope>NUCLEOTIDE SEQUENCE [LARGE SCALE GENOMIC DNA]</scope>
    <source>
        <strain evidence="4">R-7</strain>
    </source>
</reference>
<feature type="domain" description="Bacterial transcriptional activator" evidence="2">
    <location>
        <begin position="113"/>
        <end position="257"/>
    </location>
</feature>
<comment type="caution">
    <text evidence="3">The sequence shown here is derived from an EMBL/GenBank/DDBJ whole genome shotgun (WGS) entry which is preliminary data.</text>
</comment>
<evidence type="ECO:0000259" key="2">
    <source>
        <dbReference type="SMART" id="SM01043"/>
    </source>
</evidence>
<feature type="repeat" description="TPR" evidence="1">
    <location>
        <begin position="510"/>
        <end position="543"/>
    </location>
</feature>
<dbReference type="InterPro" id="IPR019734">
    <property type="entry name" value="TPR_rpt"/>
</dbReference>
<dbReference type="RefSeq" id="WP_379953933.1">
    <property type="nucleotide sequence ID" value="NZ_JAUYVI010000001.1"/>
</dbReference>
<dbReference type="InterPro" id="IPR036388">
    <property type="entry name" value="WH-like_DNA-bd_sf"/>
</dbReference>
<dbReference type="Gene3D" id="1.10.10.10">
    <property type="entry name" value="Winged helix-like DNA-binding domain superfamily/Winged helix DNA-binding domain"/>
    <property type="match status" value="1"/>
</dbReference>
<dbReference type="InterPro" id="IPR005158">
    <property type="entry name" value="BTAD"/>
</dbReference>
<dbReference type="Pfam" id="PF13432">
    <property type="entry name" value="TPR_16"/>
    <property type="match status" value="1"/>
</dbReference>
<keyword evidence="1" id="KW-0802">TPR repeat</keyword>
<evidence type="ECO:0000313" key="3">
    <source>
        <dbReference type="EMBL" id="MDQ7246542.1"/>
    </source>
</evidence>
<evidence type="ECO:0000256" key="1">
    <source>
        <dbReference type="PROSITE-ProRule" id="PRU00339"/>
    </source>
</evidence>
<protein>
    <submittedName>
        <fullName evidence="3">BTAD domain-containing putative transcriptional regulator</fullName>
    </submittedName>
</protein>
<dbReference type="SMART" id="SM00028">
    <property type="entry name" value="TPR"/>
    <property type="match status" value="2"/>
</dbReference>
<accession>A0ABU0YFP1</accession>
<proteinExistence type="predicted"/>
<evidence type="ECO:0000313" key="4">
    <source>
        <dbReference type="Proteomes" id="UP001230156"/>
    </source>
</evidence>
<dbReference type="PANTHER" id="PTHR35807">
    <property type="entry name" value="TRANSCRIPTIONAL REGULATOR REDD-RELATED"/>
    <property type="match status" value="1"/>
</dbReference>
<dbReference type="Pfam" id="PF03704">
    <property type="entry name" value="BTAD"/>
    <property type="match status" value="1"/>
</dbReference>
<dbReference type="SMART" id="SM01043">
    <property type="entry name" value="BTAD"/>
    <property type="match status" value="1"/>
</dbReference>
<gene>
    <name evidence="3" type="ORF">Q8A70_02640</name>
</gene>
<organism evidence="3 4">
    <name type="scientific">Dongia sedimenti</name>
    <dbReference type="NCBI Taxonomy" id="3064282"/>
    <lineage>
        <taxon>Bacteria</taxon>
        <taxon>Pseudomonadati</taxon>
        <taxon>Pseudomonadota</taxon>
        <taxon>Alphaproteobacteria</taxon>
        <taxon>Rhodospirillales</taxon>
        <taxon>Dongiaceae</taxon>
        <taxon>Dongia</taxon>
    </lineage>
</organism>